<name>A0ABQ7F0U4_BRACR</name>
<gene>
    <name evidence="1" type="ORF">DY000_02045412</name>
</gene>
<proteinExistence type="predicted"/>
<organism evidence="1 2">
    <name type="scientific">Brassica cretica</name>
    <name type="common">Mustard</name>
    <dbReference type="NCBI Taxonomy" id="69181"/>
    <lineage>
        <taxon>Eukaryota</taxon>
        <taxon>Viridiplantae</taxon>
        <taxon>Streptophyta</taxon>
        <taxon>Embryophyta</taxon>
        <taxon>Tracheophyta</taxon>
        <taxon>Spermatophyta</taxon>
        <taxon>Magnoliopsida</taxon>
        <taxon>eudicotyledons</taxon>
        <taxon>Gunneridae</taxon>
        <taxon>Pentapetalae</taxon>
        <taxon>rosids</taxon>
        <taxon>malvids</taxon>
        <taxon>Brassicales</taxon>
        <taxon>Brassicaceae</taxon>
        <taxon>Brassiceae</taxon>
        <taxon>Brassica</taxon>
    </lineage>
</organism>
<protein>
    <submittedName>
        <fullName evidence="1">Uncharacterized protein</fullName>
    </submittedName>
</protein>
<dbReference type="Proteomes" id="UP000266723">
    <property type="component" value="Unassembled WGS sequence"/>
</dbReference>
<comment type="caution">
    <text evidence="1">The sequence shown here is derived from an EMBL/GenBank/DDBJ whole genome shotgun (WGS) entry which is preliminary data.</text>
</comment>
<sequence>MDVATYKCKSDSANCQTHTQDFRGSVGRQRIRMAKIEKESHPHASQRLQSSYTLPLISISRLAIQTSTLYETATETTLPMGSQDNRRKTQERVKFGVEPGRRREPHALPSTLGTVRAKLSLNTHGPLSAWIGQPRTVPHQIRPVGRASVLPTYHPHMGYKHSLVSST</sequence>
<reference evidence="1 2" key="1">
    <citation type="journal article" date="2020" name="BMC Genomics">
        <title>Intraspecific diversification of the crop wild relative Brassica cretica Lam. using demographic model selection.</title>
        <authorList>
            <person name="Kioukis A."/>
            <person name="Michalopoulou V.A."/>
            <person name="Briers L."/>
            <person name="Pirintsos S."/>
            <person name="Studholme D.J."/>
            <person name="Pavlidis P."/>
            <person name="Sarris P.F."/>
        </authorList>
    </citation>
    <scope>NUCLEOTIDE SEQUENCE [LARGE SCALE GENOMIC DNA]</scope>
    <source>
        <strain evidence="2">cv. PFS-1207/04</strain>
    </source>
</reference>
<evidence type="ECO:0000313" key="1">
    <source>
        <dbReference type="EMBL" id="KAF3608926.1"/>
    </source>
</evidence>
<keyword evidence="2" id="KW-1185">Reference proteome</keyword>
<dbReference type="EMBL" id="QGKV02000297">
    <property type="protein sequence ID" value="KAF3608926.1"/>
    <property type="molecule type" value="Genomic_DNA"/>
</dbReference>
<accession>A0ABQ7F0U4</accession>
<evidence type="ECO:0000313" key="2">
    <source>
        <dbReference type="Proteomes" id="UP000266723"/>
    </source>
</evidence>